<evidence type="ECO:0000256" key="6">
    <source>
        <dbReference type="SAM" id="Phobius"/>
    </source>
</evidence>
<evidence type="ECO:0000256" key="3">
    <source>
        <dbReference type="ARBA" id="ARBA00022692"/>
    </source>
</evidence>
<name>A0A3B0ZME4_9ZZZZ</name>
<keyword evidence="3 6" id="KW-0812">Transmembrane</keyword>
<dbReference type="InterPro" id="IPR051542">
    <property type="entry name" value="Hydrogenase_cytochrome"/>
</dbReference>
<comment type="subcellular location">
    <subcellularLocation>
        <location evidence="1">Cell membrane</location>
        <topology evidence="1">Multi-pass membrane protein</topology>
    </subcellularLocation>
</comment>
<evidence type="ECO:0000256" key="2">
    <source>
        <dbReference type="ARBA" id="ARBA00022475"/>
    </source>
</evidence>
<feature type="transmembrane region" description="Helical" evidence="6">
    <location>
        <begin position="149"/>
        <end position="170"/>
    </location>
</feature>
<dbReference type="Pfam" id="PF01292">
    <property type="entry name" value="Ni_hydr_CYTB"/>
    <property type="match status" value="1"/>
</dbReference>
<feature type="transmembrane region" description="Helical" evidence="6">
    <location>
        <begin position="96"/>
        <end position="122"/>
    </location>
</feature>
<dbReference type="EMBL" id="UOFP01000225">
    <property type="protein sequence ID" value="VAW88507.1"/>
    <property type="molecule type" value="Genomic_DNA"/>
</dbReference>
<feature type="transmembrane region" description="Helical" evidence="6">
    <location>
        <begin position="12"/>
        <end position="29"/>
    </location>
</feature>
<evidence type="ECO:0000313" key="8">
    <source>
        <dbReference type="EMBL" id="VAW88507.1"/>
    </source>
</evidence>
<reference evidence="8" key="1">
    <citation type="submission" date="2018-06" db="EMBL/GenBank/DDBJ databases">
        <authorList>
            <person name="Zhirakovskaya E."/>
        </authorList>
    </citation>
    <scope>NUCLEOTIDE SEQUENCE</scope>
</reference>
<accession>A0A3B0ZME4</accession>
<evidence type="ECO:0000259" key="7">
    <source>
        <dbReference type="Pfam" id="PF01292"/>
    </source>
</evidence>
<dbReference type="PANTHER" id="PTHR30485:SF2">
    <property type="entry name" value="BLL0597 PROTEIN"/>
    <property type="match status" value="1"/>
</dbReference>
<dbReference type="InterPro" id="IPR016174">
    <property type="entry name" value="Di-haem_cyt_TM"/>
</dbReference>
<feature type="domain" description="Cytochrome b561 bacterial/Ni-hydrogenase" evidence="7">
    <location>
        <begin position="8"/>
        <end position="183"/>
    </location>
</feature>
<dbReference type="Gene3D" id="1.20.950.20">
    <property type="entry name" value="Transmembrane di-heme cytochromes, Chain C"/>
    <property type="match status" value="1"/>
</dbReference>
<keyword evidence="4 6" id="KW-1133">Transmembrane helix</keyword>
<evidence type="ECO:0000256" key="5">
    <source>
        <dbReference type="ARBA" id="ARBA00023136"/>
    </source>
</evidence>
<dbReference type="AlphaFoldDB" id="A0A3B0ZME4"/>
<proteinExistence type="predicted"/>
<gene>
    <name evidence="8" type="ORF">MNBD_GAMMA18-390</name>
</gene>
<dbReference type="GO" id="GO:0022904">
    <property type="term" value="P:respiratory electron transport chain"/>
    <property type="evidence" value="ECO:0007669"/>
    <property type="project" value="InterPro"/>
</dbReference>
<dbReference type="SUPFAM" id="SSF81342">
    <property type="entry name" value="Transmembrane di-heme cytochromes"/>
    <property type="match status" value="1"/>
</dbReference>
<dbReference type="PANTHER" id="PTHR30485">
    <property type="entry name" value="NI/FE-HYDROGENASE 1 B-TYPE CYTOCHROME SUBUNIT"/>
    <property type="match status" value="1"/>
</dbReference>
<dbReference type="InterPro" id="IPR011577">
    <property type="entry name" value="Cyt_b561_bac/Ni-Hgenase"/>
</dbReference>
<dbReference type="GO" id="GO:0020037">
    <property type="term" value="F:heme binding"/>
    <property type="evidence" value="ECO:0007669"/>
    <property type="project" value="TreeGrafter"/>
</dbReference>
<feature type="transmembrane region" description="Helical" evidence="6">
    <location>
        <begin position="35"/>
        <end position="55"/>
    </location>
</feature>
<dbReference type="GO" id="GO:0005886">
    <property type="term" value="C:plasma membrane"/>
    <property type="evidence" value="ECO:0007669"/>
    <property type="project" value="UniProtKB-SubCell"/>
</dbReference>
<keyword evidence="2" id="KW-1003">Cell membrane</keyword>
<evidence type="ECO:0000256" key="4">
    <source>
        <dbReference type="ARBA" id="ARBA00022989"/>
    </source>
</evidence>
<organism evidence="8">
    <name type="scientific">hydrothermal vent metagenome</name>
    <dbReference type="NCBI Taxonomy" id="652676"/>
    <lineage>
        <taxon>unclassified sequences</taxon>
        <taxon>metagenomes</taxon>
        <taxon>ecological metagenomes</taxon>
    </lineage>
</organism>
<evidence type="ECO:0000256" key="1">
    <source>
        <dbReference type="ARBA" id="ARBA00004651"/>
    </source>
</evidence>
<dbReference type="GO" id="GO:0009055">
    <property type="term" value="F:electron transfer activity"/>
    <property type="evidence" value="ECO:0007669"/>
    <property type="project" value="InterPro"/>
</dbReference>
<sequence length="204" mass="22797">MSTQPIKVWDPLLRIFHWSLVSLFLFAFITEDDFLDLHVIAGYLIIGLIVFRLIWGVIGPRHARFSNFVKSPSQVNSYLKDVLLFRAKRYLGHNPAGGAMVIALLVSITMTVFFGMLTYGAMEFSGPLAGMVSGVSDTLAEGFEEVHEFFANFTLFLVGLHVIGVVVASLQHRENLVQSMIDGYKQAEIAEQKIQPVNSDEVMQ</sequence>
<protein>
    <submittedName>
        <fullName evidence="8">Cytochrome b</fullName>
    </submittedName>
</protein>
<keyword evidence="5 6" id="KW-0472">Membrane</keyword>